<accession>E7DPX4</accession>
<organism evidence="2">
    <name type="scientific">Nostoc flagelliforme str. Sunitezuoqi</name>
    <dbReference type="NCBI Taxonomy" id="676037"/>
    <lineage>
        <taxon>Bacteria</taxon>
        <taxon>Bacillati</taxon>
        <taxon>Cyanobacteriota</taxon>
        <taxon>Cyanophyceae</taxon>
        <taxon>Nostocales</taxon>
        <taxon>Nostocaceae</taxon>
        <taxon>Nostoc</taxon>
    </lineage>
</organism>
<dbReference type="GO" id="GO:0016746">
    <property type="term" value="F:acyltransferase activity"/>
    <property type="evidence" value="ECO:0007669"/>
    <property type="project" value="UniProtKB-KW"/>
</dbReference>
<feature type="transmembrane region" description="Helical" evidence="1">
    <location>
        <begin position="158"/>
        <end position="179"/>
    </location>
</feature>
<proteinExistence type="predicted"/>
<feature type="transmembrane region" description="Helical" evidence="1">
    <location>
        <begin position="74"/>
        <end position="94"/>
    </location>
</feature>
<keyword evidence="2" id="KW-0012">Acyltransferase</keyword>
<dbReference type="EMBL" id="HQ291126">
    <property type="protein sequence ID" value="ADO19132.1"/>
    <property type="molecule type" value="Genomic_DNA"/>
</dbReference>
<reference evidence="2" key="1">
    <citation type="journal article" date="2011" name="Acta Physiol. Plant.">
        <title>An investigation on the genetic background of Nostoc flagelliforme by similarity analysis of its partial genomic DNA and phylogenetic comparison of deduced related species.</title>
        <authorList>
            <person name="Gao X."/>
            <person name="Liu K."/>
            <person name="Qiu B.S."/>
        </authorList>
    </citation>
    <scope>NUCLEOTIDE SEQUENCE</scope>
    <source>
        <strain evidence="2">Sunitezuoqi</strain>
    </source>
</reference>
<feature type="transmembrane region" description="Helical" evidence="1">
    <location>
        <begin position="129"/>
        <end position="152"/>
    </location>
</feature>
<keyword evidence="1" id="KW-0472">Membrane</keyword>
<protein>
    <submittedName>
        <fullName evidence="2">Glycerol-3-phosphate acyltransferase</fullName>
    </submittedName>
</protein>
<keyword evidence="1" id="KW-0812">Transmembrane</keyword>
<feature type="transmembrane region" description="Helical" evidence="1">
    <location>
        <begin position="34"/>
        <end position="62"/>
    </location>
</feature>
<gene>
    <name evidence="2" type="ORF">Nfla_5401</name>
</gene>
<dbReference type="AlphaFoldDB" id="E7DPX4"/>
<keyword evidence="1" id="KW-1133">Transmembrane helix</keyword>
<feature type="transmembrane region" description="Helical" evidence="1">
    <location>
        <begin position="100"/>
        <end position="117"/>
    </location>
</feature>
<keyword evidence="2" id="KW-0808">Transferase</keyword>
<name>E7DPX4_9NOSO</name>
<evidence type="ECO:0000256" key="1">
    <source>
        <dbReference type="SAM" id="Phobius"/>
    </source>
</evidence>
<evidence type="ECO:0000313" key="2">
    <source>
        <dbReference type="EMBL" id="ADO19132.1"/>
    </source>
</evidence>
<sequence length="211" mass="23438">MHRIGRKTIHGHQYKDKINLADKNFKNAQAGRSLFWKISIFIISIIIVSLCSAFPVFSGISFASIITKIKPQKIYIIGITYFIYIATLILISLFEINVKFTAFIMTLTLLGIIVNYFESGLNSIDYSILILFSIAFAYIGAIITGICLTFSYMCAHLLGALIAILVAGCTNVAITKIVVNTSYRPTPDKGYQGITKIHQLSEPARSWGFPP</sequence>